<evidence type="ECO:0000313" key="7">
    <source>
        <dbReference type="Proteomes" id="UP000248795"/>
    </source>
</evidence>
<dbReference type="HAMAP" id="MF_02071">
    <property type="entry name" value="RlpA"/>
    <property type="match status" value="1"/>
</dbReference>
<dbReference type="CDD" id="cd22268">
    <property type="entry name" value="DPBB_RlpA-like"/>
    <property type="match status" value="1"/>
</dbReference>
<organism evidence="6 7">
    <name type="scientific">Aestuariivirga litoralis</name>
    <dbReference type="NCBI Taxonomy" id="2650924"/>
    <lineage>
        <taxon>Bacteria</taxon>
        <taxon>Pseudomonadati</taxon>
        <taxon>Pseudomonadota</taxon>
        <taxon>Alphaproteobacteria</taxon>
        <taxon>Hyphomicrobiales</taxon>
        <taxon>Aestuariivirgaceae</taxon>
        <taxon>Aestuariivirga</taxon>
    </lineage>
</organism>
<feature type="domain" description="RlpA-like protein double-psi beta-barrel" evidence="5">
    <location>
        <begin position="27"/>
        <end position="113"/>
    </location>
</feature>
<reference evidence="7" key="1">
    <citation type="submission" date="2018-06" db="EMBL/GenBank/DDBJ databases">
        <title>Aestuariibacter litoralis strain KCTC 52945T.</title>
        <authorList>
            <person name="Li X."/>
            <person name="Salam N."/>
            <person name="Li J.-L."/>
            <person name="Chen Y.-M."/>
            <person name="Yang Z.-W."/>
            <person name="Zhang L.-Y."/>
            <person name="Han M.-X."/>
            <person name="Xiao M."/>
            <person name="Li W.-J."/>
        </authorList>
    </citation>
    <scope>NUCLEOTIDE SEQUENCE [LARGE SCALE GENOMIC DNA]</scope>
    <source>
        <strain evidence="7">KCTC 52945</strain>
    </source>
</reference>
<keyword evidence="7" id="KW-1185">Reference proteome</keyword>
<evidence type="ECO:0000259" key="5">
    <source>
        <dbReference type="Pfam" id="PF03330"/>
    </source>
</evidence>
<feature type="signal peptide" evidence="3">
    <location>
        <begin position="1"/>
        <end position="22"/>
    </location>
</feature>
<dbReference type="InterPro" id="IPR036908">
    <property type="entry name" value="RlpA-like_sf"/>
</dbReference>
<protein>
    <recommendedName>
        <fullName evidence="3">Endolytic peptidoglycan transglycosylase RlpA</fullName>
        <ecNumber evidence="3">4.2.2.-</ecNumber>
    </recommendedName>
</protein>
<dbReference type="SUPFAM" id="SSF50685">
    <property type="entry name" value="Barwin-like endoglucanases"/>
    <property type="match status" value="1"/>
</dbReference>
<evidence type="ECO:0000256" key="2">
    <source>
        <dbReference type="ARBA" id="ARBA00023316"/>
    </source>
</evidence>
<dbReference type="Pfam" id="PF03330">
    <property type="entry name" value="DPBB_1"/>
    <property type="match status" value="1"/>
</dbReference>
<comment type="function">
    <text evidence="3">Lytic transglycosylase with a strong preference for naked glycan strands that lack stem peptides.</text>
</comment>
<dbReference type="Proteomes" id="UP000248795">
    <property type="component" value="Unassembled WGS sequence"/>
</dbReference>
<comment type="similarity">
    <text evidence="3 4">Belongs to the RlpA family.</text>
</comment>
<dbReference type="PANTHER" id="PTHR34183">
    <property type="entry name" value="ENDOLYTIC PEPTIDOGLYCAN TRANSGLYCOSYLASE RLPA"/>
    <property type="match status" value="1"/>
</dbReference>
<keyword evidence="3" id="KW-0732">Signal</keyword>
<keyword evidence="6" id="KW-0449">Lipoprotein</keyword>
<sequence precursor="true">MKQMRLAAIAAFAILCGTISQADAAAQTGKASYYKHGKRTASGERFNAADYTAAHRTLPFGTRVLVTNLKTGKSVIVRVNDRGPFIKSRIIDVSYGAAKVLGITATGVATVKIVPLQKAAAAAPAAAPVPAAPVEAVAENAGEVFSLR</sequence>
<keyword evidence="2 3" id="KW-0961">Cell wall biogenesis/degradation</keyword>
<dbReference type="InterPro" id="IPR012997">
    <property type="entry name" value="RplA"/>
</dbReference>
<accession>A0A2W2AQ68</accession>
<proteinExistence type="inferred from homology"/>
<dbReference type="AlphaFoldDB" id="A0A2W2AQ68"/>
<dbReference type="PANTHER" id="PTHR34183:SF1">
    <property type="entry name" value="ENDOLYTIC PEPTIDOGLYCAN TRANSGLYCOSYLASE RLPA"/>
    <property type="match status" value="1"/>
</dbReference>
<evidence type="ECO:0000256" key="3">
    <source>
        <dbReference type="HAMAP-Rule" id="MF_02071"/>
    </source>
</evidence>
<name>A0A2W2AQ68_9HYPH</name>
<feature type="chain" id="PRO_5016186715" description="Endolytic peptidoglycan transglycosylase RlpA" evidence="3">
    <location>
        <begin position="23"/>
        <end position="148"/>
    </location>
</feature>
<keyword evidence="1 3" id="KW-0456">Lyase</keyword>
<dbReference type="InterPro" id="IPR034718">
    <property type="entry name" value="RlpA"/>
</dbReference>
<dbReference type="NCBIfam" id="TIGR00413">
    <property type="entry name" value="rlpA"/>
    <property type="match status" value="1"/>
</dbReference>
<dbReference type="InterPro" id="IPR009009">
    <property type="entry name" value="RlpA-like_DPBB"/>
</dbReference>
<evidence type="ECO:0000256" key="4">
    <source>
        <dbReference type="RuleBase" id="RU003495"/>
    </source>
</evidence>
<evidence type="ECO:0000313" key="6">
    <source>
        <dbReference type="EMBL" id="PZF75742.1"/>
    </source>
</evidence>
<dbReference type="GO" id="GO:0008932">
    <property type="term" value="F:lytic endotransglycosylase activity"/>
    <property type="evidence" value="ECO:0007669"/>
    <property type="project" value="UniProtKB-UniRule"/>
</dbReference>
<dbReference type="EMBL" id="QKVK01000008">
    <property type="protein sequence ID" value="PZF75742.1"/>
    <property type="molecule type" value="Genomic_DNA"/>
</dbReference>
<evidence type="ECO:0000256" key="1">
    <source>
        <dbReference type="ARBA" id="ARBA00023239"/>
    </source>
</evidence>
<dbReference type="EC" id="4.2.2.-" evidence="3"/>
<comment type="caution">
    <text evidence="6">The sequence shown here is derived from an EMBL/GenBank/DDBJ whole genome shotgun (WGS) entry which is preliminary data.</text>
</comment>
<dbReference type="GO" id="GO:0000270">
    <property type="term" value="P:peptidoglycan metabolic process"/>
    <property type="evidence" value="ECO:0007669"/>
    <property type="project" value="UniProtKB-UniRule"/>
</dbReference>
<dbReference type="Gene3D" id="2.40.40.10">
    <property type="entry name" value="RlpA-like domain"/>
    <property type="match status" value="1"/>
</dbReference>
<gene>
    <name evidence="3" type="primary">rlpA</name>
    <name evidence="6" type="ORF">DK847_16040</name>
</gene>
<dbReference type="GO" id="GO:0071555">
    <property type="term" value="P:cell wall organization"/>
    <property type="evidence" value="ECO:0007669"/>
    <property type="project" value="UniProtKB-KW"/>
</dbReference>